<keyword evidence="1" id="KW-1133">Transmembrane helix</keyword>
<evidence type="ECO:0000256" key="1">
    <source>
        <dbReference type="SAM" id="Phobius"/>
    </source>
</evidence>
<evidence type="ECO:0000313" key="2">
    <source>
        <dbReference type="EMBL" id="DBA28318.1"/>
    </source>
</evidence>
<sequence>MMHSNDISHSNLDHFLIQLTYYNHPIILYVRYHILFCFVLGWSYGISAHENFPWRWAGSYFYPQQLT</sequence>
<keyword evidence="1" id="KW-0812">Transmembrane</keyword>
<dbReference type="AlphaFoldDB" id="A0AAV3AMH6"/>
<evidence type="ECO:0000313" key="3">
    <source>
        <dbReference type="Proteomes" id="UP001181693"/>
    </source>
</evidence>
<protein>
    <submittedName>
        <fullName evidence="2">Uncharacterized protein</fullName>
    </submittedName>
</protein>
<gene>
    <name evidence="2" type="ORF">GDO54_008703</name>
</gene>
<accession>A0AAV3AMH6</accession>
<keyword evidence="3" id="KW-1185">Reference proteome</keyword>
<reference evidence="2" key="1">
    <citation type="thesis" date="2020" institute="ProQuest LLC" country="789 East Eisenhower Parkway, Ann Arbor, MI, USA">
        <title>Comparative Genomics and Chromosome Evolution.</title>
        <authorList>
            <person name="Mudd A.B."/>
        </authorList>
    </citation>
    <scope>NUCLEOTIDE SEQUENCE</scope>
    <source>
        <strain evidence="2">1538</strain>
        <tissue evidence="2">Blood</tissue>
    </source>
</reference>
<organism evidence="2 3">
    <name type="scientific">Pyxicephalus adspersus</name>
    <name type="common">African bullfrog</name>
    <dbReference type="NCBI Taxonomy" id="30357"/>
    <lineage>
        <taxon>Eukaryota</taxon>
        <taxon>Metazoa</taxon>
        <taxon>Chordata</taxon>
        <taxon>Craniata</taxon>
        <taxon>Vertebrata</taxon>
        <taxon>Euteleostomi</taxon>
        <taxon>Amphibia</taxon>
        <taxon>Batrachia</taxon>
        <taxon>Anura</taxon>
        <taxon>Neobatrachia</taxon>
        <taxon>Ranoidea</taxon>
        <taxon>Pyxicephalidae</taxon>
        <taxon>Pyxicephalinae</taxon>
        <taxon>Pyxicephalus</taxon>
    </lineage>
</organism>
<dbReference type="Proteomes" id="UP001181693">
    <property type="component" value="Unassembled WGS sequence"/>
</dbReference>
<dbReference type="EMBL" id="DYDO01000003">
    <property type="protein sequence ID" value="DBA28318.1"/>
    <property type="molecule type" value="Genomic_DNA"/>
</dbReference>
<name>A0AAV3AMH6_PYXAD</name>
<comment type="caution">
    <text evidence="2">The sequence shown here is derived from an EMBL/GenBank/DDBJ whole genome shotgun (WGS) entry which is preliminary data.</text>
</comment>
<proteinExistence type="predicted"/>
<keyword evidence="1" id="KW-0472">Membrane</keyword>
<feature type="transmembrane region" description="Helical" evidence="1">
    <location>
        <begin position="26"/>
        <end position="46"/>
    </location>
</feature>